<dbReference type="InterPro" id="IPR006139">
    <property type="entry name" value="D-isomer_2_OHA_DH_cat_dom"/>
</dbReference>
<gene>
    <name evidence="13" type="ORF">EDE15_2175</name>
</gene>
<dbReference type="UniPathway" id="UPA00135">
    <property type="reaction ID" value="UER00196"/>
</dbReference>
<protein>
    <recommendedName>
        <fullName evidence="4 11">D-3-phosphoglycerate dehydrogenase</fullName>
        <ecNumber evidence="11">1.1.1.95</ecNumber>
    </recommendedName>
</protein>
<dbReference type="GO" id="GO:0006564">
    <property type="term" value="P:L-serine biosynthetic process"/>
    <property type="evidence" value="ECO:0007669"/>
    <property type="project" value="UniProtKB-UniRule"/>
</dbReference>
<dbReference type="Gene3D" id="3.40.50.720">
    <property type="entry name" value="NAD(P)-binding Rossmann-like Domain"/>
    <property type="match status" value="2"/>
</dbReference>
<dbReference type="SUPFAM" id="SSF143548">
    <property type="entry name" value="Serine metabolism enzymes domain"/>
    <property type="match status" value="1"/>
</dbReference>
<evidence type="ECO:0000256" key="8">
    <source>
        <dbReference type="ARBA" id="ARBA00023299"/>
    </source>
</evidence>
<keyword evidence="14" id="KW-1185">Reference proteome</keyword>
<accession>A0A3R9Q9Q1</accession>
<keyword evidence="6 11" id="KW-0560">Oxidoreductase</keyword>
<reference evidence="13 14" key="1">
    <citation type="submission" date="2018-12" db="EMBL/GenBank/DDBJ databases">
        <title>Sequencing of bacterial isolates from soil warming experiment in Harvard Forest, Massachusetts, USA.</title>
        <authorList>
            <person name="Deangelis K."/>
        </authorList>
    </citation>
    <scope>NUCLEOTIDE SEQUENCE [LARGE SCALE GENOMIC DNA]</scope>
    <source>
        <strain evidence="13 14">EB153</strain>
    </source>
</reference>
<dbReference type="InterPro" id="IPR036291">
    <property type="entry name" value="NAD(P)-bd_dom_sf"/>
</dbReference>
<dbReference type="PANTHER" id="PTHR42789:SF1">
    <property type="entry name" value="D-ISOMER SPECIFIC 2-HYDROXYACID DEHYDROGENASE FAMILY PROTEIN (AFU_ORTHOLOGUE AFUA_6G10090)"/>
    <property type="match status" value="1"/>
</dbReference>
<evidence type="ECO:0000256" key="3">
    <source>
        <dbReference type="ARBA" id="ARBA00005854"/>
    </source>
</evidence>
<dbReference type="Pfam" id="PF19304">
    <property type="entry name" value="PGDH_inter"/>
    <property type="match status" value="1"/>
</dbReference>
<dbReference type="Gene3D" id="3.30.70.260">
    <property type="match status" value="1"/>
</dbReference>
<dbReference type="FunFam" id="3.40.50.720:FF:000021">
    <property type="entry name" value="D-3-phosphoglycerate dehydrogenase"/>
    <property type="match status" value="1"/>
</dbReference>
<dbReference type="Proteomes" id="UP000269669">
    <property type="component" value="Unassembled WGS sequence"/>
</dbReference>
<dbReference type="InterPro" id="IPR006236">
    <property type="entry name" value="PGDH"/>
</dbReference>
<comment type="caution">
    <text evidence="13">The sequence shown here is derived from an EMBL/GenBank/DDBJ whole genome shotgun (WGS) entry which is preliminary data.</text>
</comment>
<organism evidence="13 14">
    <name type="scientific">Edaphobacter aggregans</name>
    <dbReference type="NCBI Taxonomy" id="570835"/>
    <lineage>
        <taxon>Bacteria</taxon>
        <taxon>Pseudomonadati</taxon>
        <taxon>Acidobacteriota</taxon>
        <taxon>Terriglobia</taxon>
        <taxon>Terriglobales</taxon>
        <taxon>Acidobacteriaceae</taxon>
        <taxon>Edaphobacter</taxon>
    </lineage>
</organism>
<dbReference type="CDD" id="cd12173">
    <property type="entry name" value="PGDH_4"/>
    <property type="match status" value="1"/>
</dbReference>
<dbReference type="Gene3D" id="3.30.1330.90">
    <property type="entry name" value="D-3-phosphoglycerate dehydrogenase, domain 3"/>
    <property type="match status" value="1"/>
</dbReference>
<feature type="domain" description="ACT" evidence="12">
    <location>
        <begin position="459"/>
        <end position="539"/>
    </location>
</feature>
<dbReference type="EMBL" id="RSDW01000001">
    <property type="protein sequence ID" value="RSL16654.1"/>
    <property type="molecule type" value="Genomic_DNA"/>
</dbReference>
<dbReference type="CDD" id="cd04902">
    <property type="entry name" value="ACT_3PGDH-xct"/>
    <property type="match status" value="1"/>
</dbReference>
<evidence type="ECO:0000259" key="12">
    <source>
        <dbReference type="PROSITE" id="PS51671"/>
    </source>
</evidence>
<evidence type="ECO:0000256" key="11">
    <source>
        <dbReference type="RuleBase" id="RU363003"/>
    </source>
</evidence>
<keyword evidence="5 11" id="KW-0028">Amino-acid biosynthesis</keyword>
<dbReference type="SUPFAM" id="SSF55021">
    <property type="entry name" value="ACT-like"/>
    <property type="match status" value="1"/>
</dbReference>
<dbReference type="EC" id="1.1.1.95" evidence="11"/>
<dbReference type="InterPro" id="IPR045865">
    <property type="entry name" value="ACT-like_dom_sf"/>
</dbReference>
<comment type="similarity">
    <text evidence="3 11">Belongs to the D-isomer specific 2-hydroxyacid dehydrogenase family.</text>
</comment>
<dbReference type="GO" id="GO:0051287">
    <property type="term" value="F:NAD binding"/>
    <property type="evidence" value="ECO:0007669"/>
    <property type="project" value="UniProtKB-UniRule"/>
</dbReference>
<evidence type="ECO:0000256" key="1">
    <source>
        <dbReference type="ARBA" id="ARBA00003800"/>
    </source>
</evidence>
<comment type="pathway">
    <text evidence="2 11">Amino-acid biosynthesis; L-serine biosynthesis; L-serine from 3-phospho-D-glycerate: step 1/3.</text>
</comment>
<evidence type="ECO:0000256" key="4">
    <source>
        <dbReference type="ARBA" id="ARBA00021582"/>
    </source>
</evidence>
<dbReference type="Pfam" id="PF00389">
    <property type="entry name" value="2-Hacid_dh"/>
    <property type="match status" value="1"/>
</dbReference>
<sequence length="542" mass="57274">MKIVLAEKVSPATLAVFQQEPGWNVVTPDQIKNGLAAELADADALVVRSAVQADAKLLESAPKLRVIGRAGVGVDNIDTDAATHRGIVVMNTPGANAVAVAELTLGLMISLARAIPRANATMHQAKWEKKSLQGQELRGKTLGIVGLGRIGLEVARRARSFGMELIGYDPFIAPVIARENDVTLVSIDDIFKQSDYLTLHVGLTTQTEGMINPTSIAIMKKGIRIINCARGELIVESALAEALKSGKVAGAALDVFHQEPLKESPFFDLDNVILSPHIAGATDEAQEAIGIQLAMQVRDYLKLGVVQNAVNLPSLSHEEYLEVAPYIEMAERLGHFLSHATPGNLENIQITYTGRIATGKTDLIRNAAIAGIFSGSEGNGEAKSTANRINAAAIAAERGIRIQEDKKEFTTGGAGSVLKLVLHSSDGDTSASATVLHGTSPRLLTYDGIDIEAPLTGTLVAIRNHDVPGVVGRIGTILGEHAVNIANFALGRSTRSQRVPQGQALAVVQIDVPNAAPATAAVEALRKVEAIASVRLIELGKL</sequence>
<dbReference type="Pfam" id="PF01842">
    <property type="entry name" value="ACT"/>
    <property type="match status" value="1"/>
</dbReference>
<dbReference type="NCBIfam" id="TIGR01327">
    <property type="entry name" value="PGDH"/>
    <property type="match status" value="1"/>
</dbReference>
<evidence type="ECO:0000256" key="7">
    <source>
        <dbReference type="ARBA" id="ARBA00023027"/>
    </source>
</evidence>
<dbReference type="PANTHER" id="PTHR42789">
    <property type="entry name" value="D-ISOMER SPECIFIC 2-HYDROXYACID DEHYDROGENASE FAMILY PROTEIN (AFU_ORTHOLOGUE AFUA_6G10090)"/>
    <property type="match status" value="1"/>
</dbReference>
<evidence type="ECO:0000256" key="5">
    <source>
        <dbReference type="ARBA" id="ARBA00022605"/>
    </source>
</evidence>
<dbReference type="PROSITE" id="PS00671">
    <property type="entry name" value="D_2_HYDROXYACID_DH_3"/>
    <property type="match status" value="1"/>
</dbReference>
<dbReference type="InterPro" id="IPR029009">
    <property type="entry name" value="ASB_dom_sf"/>
</dbReference>
<dbReference type="RefSeq" id="WP_125485230.1">
    <property type="nucleotide sequence ID" value="NZ_RSDW01000001.1"/>
</dbReference>
<keyword evidence="7 11" id="KW-0520">NAD</keyword>
<evidence type="ECO:0000256" key="9">
    <source>
        <dbReference type="ARBA" id="ARBA00048126"/>
    </source>
</evidence>
<name>A0A3R9Q9Q1_9BACT</name>
<dbReference type="PROSITE" id="PS51671">
    <property type="entry name" value="ACT"/>
    <property type="match status" value="1"/>
</dbReference>
<comment type="function">
    <text evidence="1">Catalyzes the reversible oxidation of 3-phospho-D-glycerate to 3-phosphonooxypyruvate, the first step of the phosphorylated L-serine biosynthesis pathway. Also catalyzes the reversible oxidation of 2-hydroxyglutarate to 2-oxoglutarate.</text>
</comment>
<dbReference type="OrthoDB" id="9805416at2"/>
<dbReference type="InterPro" id="IPR006140">
    <property type="entry name" value="D-isomer_DH_NAD-bd"/>
</dbReference>
<evidence type="ECO:0000256" key="2">
    <source>
        <dbReference type="ARBA" id="ARBA00005216"/>
    </source>
</evidence>
<keyword evidence="8 11" id="KW-0718">Serine biosynthesis</keyword>
<evidence type="ECO:0000256" key="10">
    <source>
        <dbReference type="ARBA" id="ARBA00048731"/>
    </source>
</evidence>
<dbReference type="InterPro" id="IPR029752">
    <property type="entry name" value="D-isomer_DH_CS1"/>
</dbReference>
<dbReference type="Pfam" id="PF02826">
    <property type="entry name" value="2-Hacid_dh_C"/>
    <property type="match status" value="1"/>
</dbReference>
<dbReference type="InterPro" id="IPR050857">
    <property type="entry name" value="D-2-hydroxyacid_DH"/>
</dbReference>
<comment type="catalytic activity">
    <reaction evidence="10 11">
        <text>(2R)-3-phosphoglycerate + NAD(+) = 3-phosphooxypyruvate + NADH + H(+)</text>
        <dbReference type="Rhea" id="RHEA:12641"/>
        <dbReference type="ChEBI" id="CHEBI:15378"/>
        <dbReference type="ChEBI" id="CHEBI:18110"/>
        <dbReference type="ChEBI" id="CHEBI:57540"/>
        <dbReference type="ChEBI" id="CHEBI:57945"/>
        <dbReference type="ChEBI" id="CHEBI:58272"/>
        <dbReference type="EC" id="1.1.1.95"/>
    </reaction>
</comment>
<evidence type="ECO:0000256" key="6">
    <source>
        <dbReference type="ARBA" id="ARBA00023002"/>
    </source>
</evidence>
<dbReference type="SUPFAM" id="SSF51735">
    <property type="entry name" value="NAD(P)-binding Rossmann-fold domains"/>
    <property type="match status" value="1"/>
</dbReference>
<evidence type="ECO:0000313" key="14">
    <source>
        <dbReference type="Proteomes" id="UP000269669"/>
    </source>
</evidence>
<comment type="catalytic activity">
    <reaction evidence="9">
        <text>(R)-2-hydroxyglutarate + NAD(+) = 2-oxoglutarate + NADH + H(+)</text>
        <dbReference type="Rhea" id="RHEA:49612"/>
        <dbReference type="ChEBI" id="CHEBI:15378"/>
        <dbReference type="ChEBI" id="CHEBI:15801"/>
        <dbReference type="ChEBI" id="CHEBI:16810"/>
        <dbReference type="ChEBI" id="CHEBI:57540"/>
        <dbReference type="ChEBI" id="CHEBI:57945"/>
        <dbReference type="EC" id="1.1.1.399"/>
    </reaction>
</comment>
<proteinExistence type="inferred from homology"/>
<dbReference type="SUPFAM" id="SSF52283">
    <property type="entry name" value="Formate/glycerate dehydrogenase catalytic domain-like"/>
    <property type="match status" value="1"/>
</dbReference>
<evidence type="ECO:0000313" key="13">
    <source>
        <dbReference type="EMBL" id="RSL16654.1"/>
    </source>
</evidence>
<dbReference type="InterPro" id="IPR002912">
    <property type="entry name" value="ACT_dom"/>
</dbReference>
<dbReference type="PROSITE" id="PS00065">
    <property type="entry name" value="D_2_HYDROXYACID_DH_1"/>
    <property type="match status" value="1"/>
</dbReference>
<dbReference type="AlphaFoldDB" id="A0A3R9Q9Q1"/>
<dbReference type="GO" id="GO:0004617">
    <property type="term" value="F:phosphoglycerate dehydrogenase activity"/>
    <property type="evidence" value="ECO:0007669"/>
    <property type="project" value="UniProtKB-UniRule"/>
</dbReference>
<dbReference type="InterPro" id="IPR029753">
    <property type="entry name" value="D-isomer_DH_CS"/>
</dbReference>
<dbReference type="InterPro" id="IPR045626">
    <property type="entry name" value="PGDH_ASB_dom"/>
</dbReference>